<evidence type="ECO:0000313" key="4">
    <source>
        <dbReference type="Proteomes" id="UP001595803"/>
    </source>
</evidence>
<dbReference type="InterPro" id="IPR001633">
    <property type="entry name" value="EAL_dom"/>
</dbReference>
<sequence>MSEQSTEHADVRPSATLLGEAEALLTTDPALALTHCAGVLAALDGQCGSAALRLHAQVVAADAALRLGQADVALAHLDTMSGDMGAPDTGASASGPRRQRIHAQAILMTGDMDEAQRLADLAIRSALHAGQPDVHADALSLRAQIEHRRGESVAALATLEDVARLRGITGDVAGEIRCACNRALILIALGRHVDALELLQWGLARLPDSATPLASELHVHSNLGMLLEKMERFEESLIHINHALSAAQVSNDAVAQTILHLNAGEIARKLGRPEAGELLEGAHTSAQNLGLPHLRGAALHSLGLLHLEQGTTAAAERYLSAAEDVAAEIGDLDLRLDVMLGRARNWVATGHVPPALAKLHDVLTTAADNARPQAAFDAHMLLASAHEATEPRTSLHHLRCATTLERELRDLALAQQAQHLANDTLLSSARLEAEHERQLRSISEQARLEAEQKVQAQVQELERGRLHDGVTGLPNRLLLRVLLGQDVRERTPFSLVLLDFDRFRGMLDVLGLIDGDDLLRQVTARLQQHTVAGETLSRLSSDIFALVMKGDQDPAVIRRRAAQLLGAFSAEFQVGGAEVVIGVTVGVARYPDHGMDVDDLLRSASQAASEAKEGAGVLFAASWPAGEGGRDIALSLESGLARALERGEFELHFQPLVDATSGRAIAGEALLRWNSAALGRRSPAEFIPLLERSGLIVPVGDWVLQEACRQAAAWGDVRVAVNLSARQFMGGDLVDSVTRALALSGLAPERLELEITESLMMQSPERAVRLLTDLKRTGVRVMLDDFGTGFSNLSYLHAFPLDGLKIDRSFVVALEHGERAGGIIEAIVQMGHKLGLEVVAEGIETEEQRDTLRRLGVPIFQGYLFGRPQAHWQPDLSA</sequence>
<dbReference type="CDD" id="cd01948">
    <property type="entry name" value="EAL"/>
    <property type="match status" value="1"/>
</dbReference>
<organism evidence="3 4">
    <name type="scientific">Deinococcus rufus</name>
    <dbReference type="NCBI Taxonomy" id="2136097"/>
    <lineage>
        <taxon>Bacteria</taxon>
        <taxon>Thermotogati</taxon>
        <taxon>Deinococcota</taxon>
        <taxon>Deinococci</taxon>
        <taxon>Deinococcales</taxon>
        <taxon>Deinococcaceae</taxon>
        <taxon>Deinococcus</taxon>
    </lineage>
</organism>
<dbReference type="InterPro" id="IPR050706">
    <property type="entry name" value="Cyclic-di-GMP_PDE-like"/>
</dbReference>
<dbReference type="SMART" id="SM00028">
    <property type="entry name" value="TPR"/>
    <property type="match status" value="4"/>
</dbReference>
<dbReference type="InterPro" id="IPR011990">
    <property type="entry name" value="TPR-like_helical_dom_sf"/>
</dbReference>
<dbReference type="InterPro" id="IPR029787">
    <property type="entry name" value="Nucleotide_cyclase"/>
</dbReference>
<dbReference type="SUPFAM" id="SSF48452">
    <property type="entry name" value="TPR-like"/>
    <property type="match status" value="2"/>
</dbReference>
<evidence type="ECO:0000259" key="2">
    <source>
        <dbReference type="PROSITE" id="PS50887"/>
    </source>
</evidence>
<dbReference type="Pfam" id="PF00990">
    <property type="entry name" value="GGDEF"/>
    <property type="match status" value="1"/>
</dbReference>
<dbReference type="SMART" id="SM00267">
    <property type="entry name" value="GGDEF"/>
    <property type="match status" value="1"/>
</dbReference>
<dbReference type="Gene3D" id="3.20.20.450">
    <property type="entry name" value="EAL domain"/>
    <property type="match status" value="1"/>
</dbReference>
<dbReference type="InterPro" id="IPR035919">
    <property type="entry name" value="EAL_sf"/>
</dbReference>
<keyword evidence="4" id="KW-1185">Reference proteome</keyword>
<dbReference type="RefSeq" id="WP_380102893.1">
    <property type="nucleotide sequence ID" value="NZ_JBHRZG010000022.1"/>
</dbReference>
<dbReference type="InterPro" id="IPR000160">
    <property type="entry name" value="GGDEF_dom"/>
</dbReference>
<dbReference type="NCBIfam" id="TIGR00254">
    <property type="entry name" value="GGDEF"/>
    <property type="match status" value="1"/>
</dbReference>
<evidence type="ECO:0000313" key="3">
    <source>
        <dbReference type="EMBL" id="MFC3834348.1"/>
    </source>
</evidence>
<dbReference type="PROSITE" id="PS50883">
    <property type="entry name" value="EAL"/>
    <property type="match status" value="1"/>
</dbReference>
<dbReference type="PANTHER" id="PTHR33121:SF79">
    <property type="entry name" value="CYCLIC DI-GMP PHOSPHODIESTERASE PDED-RELATED"/>
    <property type="match status" value="1"/>
</dbReference>
<dbReference type="Gene3D" id="1.25.40.10">
    <property type="entry name" value="Tetratricopeptide repeat domain"/>
    <property type="match status" value="2"/>
</dbReference>
<dbReference type="InterPro" id="IPR019734">
    <property type="entry name" value="TPR_rpt"/>
</dbReference>
<accession>A0ABV7ZB89</accession>
<dbReference type="SUPFAM" id="SSF55073">
    <property type="entry name" value="Nucleotide cyclase"/>
    <property type="match status" value="1"/>
</dbReference>
<dbReference type="PANTHER" id="PTHR33121">
    <property type="entry name" value="CYCLIC DI-GMP PHOSPHODIESTERASE PDEF"/>
    <property type="match status" value="1"/>
</dbReference>
<dbReference type="EMBL" id="JBHRZG010000022">
    <property type="protein sequence ID" value="MFC3834348.1"/>
    <property type="molecule type" value="Genomic_DNA"/>
</dbReference>
<gene>
    <name evidence="3" type="ORF">ACFOSB_15955</name>
</gene>
<dbReference type="Gene3D" id="3.30.70.270">
    <property type="match status" value="1"/>
</dbReference>
<dbReference type="SUPFAM" id="SSF141868">
    <property type="entry name" value="EAL domain-like"/>
    <property type="match status" value="1"/>
</dbReference>
<dbReference type="CDD" id="cd01949">
    <property type="entry name" value="GGDEF"/>
    <property type="match status" value="1"/>
</dbReference>
<feature type="domain" description="EAL" evidence="1">
    <location>
        <begin position="633"/>
        <end position="878"/>
    </location>
</feature>
<dbReference type="PROSITE" id="PS50887">
    <property type="entry name" value="GGDEF"/>
    <property type="match status" value="1"/>
</dbReference>
<protein>
    <submittedName>
        <fullName evidence="3">EAL domain-containing protein</fullName>
    </submittedName>
</protein>
<reference evidence="4" key="1">
    <citation type="journal article" date="2019" name="Int. J. Syst. Evol. Microbiol.">
        <title>The Global Catalogue of Microorganisms (GCM) 10K type strain sequencing project: providing services to taxonomists for standard genome sequencing and annotation.</title>
        <authorList>
            <consortium name="The Broad Institute Genomics Platform"/>
            <consortium name="The Broad Institute Genome Sequencing Center for Infectious Disease"/>
            <person name="Wu L."/>
            <person name="Ma J."/>
        </authorList>
    </citation>
    <scope>NUCLEOTIDE SEQUENCE [LARGE SCALE GENOMIC DNA]</scope>
    <source>
        <strain evidence="4">CCTCC AB 2017081</strain>
    </source>
</reference>
<dbReference type="Pfam" id="PF00563">
    <property type="entry name" value="EAL"/>
    <property type="match status" value="1"/>
</dbReference>
<proteinExistence type="predicted"/>
<evidence type="ECO:0000259" key="1">
    <source>
        <dbReference type="PROSITE" id="PS50883"/>
    </source>
</evidence>
<comment type="caution">
    <text evidence="3">The sequence shown here is derived from an EMBL/GenBank/DDBJ whole genome shotgun (WGS) entry which is preliminary data.</text>
</comment>
<feature type="domain" description="GGDEF" evidence="2">
    <location>
        <begin position="491"/>
        <end position="623"/>
    </location>
</feature>
<dbReference type="SMART" id="SM00052">
    <property type="entry name" value="EAL"/>
    <property type="match status" value="1"/>
</dbReference>
<dbReference type="InterPro" id="IPR043128">
    <property type="entry name" value="Rev_trsase/Diguanyl_cyclase"/>
</dbReference>
<name>A0ABV7ZB89_9DEIO</name>
<dbReference type="Proteomes" id="UP001595803">
    <property type="component" value="Unassembled WGS sequence"/>
</dbReference>